<feature type="domain" description="Ricin B lectin" evidence="3">
    <location>
        <begin position="679"/>
        <end position="814"/>
    </location>
</feature>
<dbReference type="RefSeq" id="WP_345709329.1">
    <property type="nucleotide sequence ID" value="NZ_BAABKV010000001.1"/>
</dbReference>
<evidence type="ECO:0000259" key="3">
    <source>
        <dbReference type="SMART" id="SM00458"/>
    </source>
</evidence>
<keyword evidence="2" id="KW-0732">Signal</keyword>
<protein>
    <submittedName>
        <fullName evidence="4">Beta-L-arabinofuranosidase domain-containing protein</fullName>
    </submittedName>
</protein>
<dbReference type="PANTHER" id="PTHR31151:SF0">
    <property type="entry name" value="PROLINE-TRNA LIGASE (DUF1680)"/>
    <property type="match status" value="1"/>
</dbReference>
<dbReference type="Pfam" id="PF14200">
    <property type="entry name" value="RicinB_lectin_2"/>
    <property type="match status" value="2"/>
</dbReference>
<dbReference type="Proteomes" id="UP001596435">
    <property type="component" value="Unassembled WGS sequence"/>
</dbReference>
<keyword evidence="5" id="KW-1185">Reference proteome</keyword>
<dbReference type="PROSITE" id="PS50231">
    <property type="entry name" value="RICIN_B_LECTIN"/>
    <property type="match status" value="2"/>
</dbReference>
<evidence type="ECO:0000313" key="4">
    <source>
        <dbReference type="EMBL" id="MFC7178617.1"/>
    </source>
</evidence>
<name>A0ABW2FR78_9ACTN</name>
<dbReference type="SMART" id="SM00458">
    <property type="entry name" value="RICIN"/>
    <property type="match status" value="1"/>
</dbReference>
<dbReference type="SUPFAM" id="SSF50370">
    <property type="entry name" value="Ricin B-like lectins"/>
    <property type="match status" value="3"/>
</dbReference>
<dbReference type="InterPro" id="IPR000772">
    <property type="entry name" value="Ricin_B_lectin"/>
</dbReference>
<proteinExistence type="predicted"/>
<dbReference type="InterPro" id="IPR012878">
    <property type="entry name" value="Beta-AFase-like_GH127_cat"/>
</dbReference>
<dbReference type="InterPro" id="IPR008928">
    <property type="entry name" value="6-hairpin_glycosidase_sf"/>
</dbReference>
<organism evidence="4 5">
    <name type="scientific">Kitasatospora paranensis</name>
    <dbReference type="NCBI Taxonomy" id="258053"/>
    <lineage>
        <taxon>Bacteria</taxon>
        <taxon>Bacillati</taxon>
        <taxon>Actinomycetota</taxon>
        <taxon>Actinomycetes</taxon>
        <taxon>Kitasatosporales</taxon>
        <taxon>Streptomycetaceae</taxon>
        <taxon>Kitasatospora</taxon>
    </lineage>
</organism>
<gene>
    <name evidence="4" type="ORF">ACFQMG_03445</name>
</gene>
<evidence type="ECO:0000256" key="2">
    <source>
        <dbReference type="SAM" id="SignalP"/>
    </source>
</evidence>
<dbReference type="SUPFAM" id="SSF48208">
    <property type="entry name" value="Six-hairpin glycosidases"/>
    <property type="match status" value="1"/>
</dbReference>
<feature type="signal peptide" evidence="2">
    <location>
        <begin position="1"/>
        <end position="33"/>
    </location>
</feature>
<dbReference type="InterPro" id="IPR049046">
    <property type="entry name" value="Beta-AFase-like_GH127_middle"/>
</dbReference>
<comment type="caution">
    <text evidence="4">The sequence shown here is derived from an EMBL/GenBank/DDBJ whole genome shotgun (WGS) entry which is preliminary data.</text>
</comment>
<evidence type="ECO:0000256" key="1">
    <source>
        <dbReference type="SAM" id="MobiDB-lite"/>
    </source>
</evidence>
<reference evidence="5" key="1">
    <citation type="journal article" date="2019" name="Int. J. Syst. Evol. Microbiol.">
        <title>The Global Catalogue of Microorganisms (GCM) 10K type strain sequencing project: providing services to taxonomists for standard genome sequencing and annotation.</title>
        <authorList>
            <consortium name="The Broad Institute Genomics Platform"/>
            <consortium name="The Broad Institute Genome Sequencing Center for Infectious Disease"/>
            <person name="Wu L."/>
            <person name="Ma J."/>
        </authorList>
    </citation>
    <scope>NUCLEOTIDE SEQUENCE [LARGE SCALE GENOMIC DNA]</scope>
    <source>
        <strain evidence="5">CGMCC 1.12859</strain>
    </source>
</reference>
<dbReference type="Pfam" id="PF20736">
    <property type="entry name" value="Glyco_hydro127M"/>
    <property type="match status" value="1"/>
</dbReference>
<dbReference type="PANTHER" id="PTHR31151">
    <property type="entry name" value="PROLINE-TRNA LIGASE (DUF1680)"/>
    <property type="match status" value="1"/>
</dbReference>
<feature type="region of interest" description="Disordered" evidence="1">
    <location>
        <begin position="563"/>
        <end position="582"/>
    </location>
</feature>
<accession>A0ABW2FR78</accession>
<sequence>MTGTSGGIDRRNLLRLTVAGAVAAGLAPGTATAATAPVGDARADIGVQLTPFPADAVRLTAGRFLDSQNRRLAYMRFLDMDRLLYNFRTTARLSTQGAEPCGGWESPTWGWRGHMVGHYLSGASLAVAATGDSQLRANVTRLVAELAKCQAAATAAGYRTGYLGGFPEGDFTRMENGEYIVVWYTTHKIMAGLLDAHRLLGIDQALTVLLGFADWADWWTSQRSYTRMQADLDIEFGGMNGVLADLYQLTGDSRWLTVAQRFDHARVFDPLAAGQDQLDGFHANTQMAKVMGAVREYEATGTTRYRDIARNYWDIVVQHHTYCTGGNSDGEIYHGPDQISNRLSSASCEVCNVYNLLKITRELFFLDPGRADYMDYYEWALYNEILPQQDPTSAHGRVTYYLDLRPGAAKVYDDDYGTFWCDTGSSLETYAKLNDSIYFSNGRTLWVNLFIPSVLTWSATGLTVTQTTNYPAAATSTLTIGGSGAAVIRVRIPKWATGASLTVNGAAQPATPGTYATLDRTWAGGDTVTVTLPMALRLTAAPDDPAVQSVSYGPVLLAGQYGAFSQGPNPGSPPAPSPQVLQHLPELDPASLAPTGTALTFTARADGAAVTLRPYFDTHNQYGTVYWTNPTRSAYVRLRNRGSGLVLGITGMSTADGAAALQWADTGTADHQWELAPSAGYVRLRNRNSGKVLGVTGMSTADGAAVVQWTDNGTTDHDWQLVDAGGGRVKLVNRNSGKLLGVAGGATTQGAALVQSGDTGTDDHVWEILPDGWVRLQNVGSGLLLGVQNAGRGDGAAALQWHDSGTADHGWTFVPDTDGAFRIRNQNSGKVLGVTGMSTADGAAVLQWTDNGTRDHLWRMLVTGNGDRFRLLNVNSGLVLGVQNGATGAGATCVQSVDNGAADRLWRLR</sequence>
<feature type="chain" id="PRO_5045693139" evidence="2">
    <location>
        <begin position="34"/>
        <end position="909"/>
    </location>
</feature>
<dbReference type="InterPro" id="IPR035992">
    <property type="entry name" value="Ricin_B-like_lectins"/>
</dbReference>
<evidence type="ECO:0000313" key="5">
    <source>
        <dbReference type="Proteomes" id="UP001596435"/>
    </source>
</evidence>
<dbReference type="InterPro" id="IPR006311">
    <property type="entry name" value="TAT_signal"/>
</dbReference>
<dbReference type="CDD" id="cd00161">
    <property type="entry name" value="beta-trefoil_Ricin-like"/>
    <property type="match status" value="1"/>
</dbReference>
<dbReference type="PROSITE" id="PS51318">
    <property type="entry name" value="TAT"/>
    <property type="match status" value="1"/>
</dbReference>
<dbReference type="Gene3D" id="2.80.10.50">
    <property type="match status" value="4"/>
</dbReference>
<dbReference type="Pfam" id="PF07944">
    <property type="entry name" value="Beta-AFase-like_GH127_cat"/>
    <property type="match status" value="1"/>
</dbReference>
<dbReference type="EMBL" id="JBHTAJ010000005">
    <property type="protein sequence ID" value="MFC7178617.1"/>
    <property type="molecule type" value="Genomic_DNA"/>
</dbReference>